<keyword evidence="1" id="KW-0812">Transmembrane</keyword>
<dbReference type="EC" id="3.1.1.103" evidence="4"/>
<name>A0ABU3Q5Z1_9SPHN</name>
<comment type="caution">
    <text evidence="4">The sequence shown here is derived from an EMBL/GenBank/DDBJ whole genome shotgun (WGS) entry which is preliminary data.</text>
</comment>
<dbReference type="Gene3D" id="3.40.710.10">
    <property type="entry name" value="DD-peptidase/beta-lactamase superfamily"/>
    <property type="match status" value="1"/>
</dbReference>
<dbReference type="InterPro" id="IPR001466">
    <property type="entry name" value="Beta-lactam-related"/>
</dbReference>
<dbReference type="EMBL" id="JAVUPU010000002">
    <property type="protein sequence ID" value="MDT9598489.1"/>
    <property type="molecule type" value="Genomic_DNA"/>
</dbReference>
<dbReference type="PANTHER" id="PTHR46825:SF9">
    <property type="entry name" value="BETA-LACTAMASE-RELATED DOMAIN-CONTAINING PROTEIN"/>
    <property type="match status" value="1"/>
</dbReference>
<feature type="domain" description="Beta-lactamase-related" evidence="3">
    <location>
        <begin position="66"/>
        <end position="388"/>
    </location>
</feature>
<keyword evidence="5" id="KW-1185">Reference proteome</keyword>
<sequence length="649" mass="71160">MRRILRAVRSPAAALLRLLCVLWLGCQSGWAVAAPALVHRTIHGASPVAMADRPLDAGQMEIFFDGVMASQFAQHKLAGAAILVVRGDEVLFEKGYGYADLKARVPVDPTRTRFTMGSIAKLIVWTAVMQLAEKKKLDLDADVNRYLTKFKIKDDYRRPLTLRALLTHSAGFEDMGTPFAPDIAGRYPTLGDFLAAHLPGRVMPPVINYAHASRPYSNWGPLLAAHIVENVTGRRFDLYAAQHVFQPLGMTRSLFQIAPGKGGGNRALGYSFRNGEMAGLLENMTTSGPAGALIATPDDIARFMMAHLGDGAYGGRRILATSTAALMHRQSAQASPYLNGMSLGFIESYLNGRRALRHDGSTEFNHSELMLLPESRVGVFVTLNSHDGGYARKEIIKSFLNHYFPAMIPAVEPPVNFQDRAKEYAGAYRSLRRSFTTYEKLFGSFPIHVTALPNARLLVANAQWTEVASDTFRNDAGELLGFNRDASGKVASLNLVQSIVPAERIAWYENPSAHLVAIGLCLLSAFAAIVLGLKRRRWRNEQNWWLSLAGWLIASMGALNIFAFVCLALTFSGGIWAVMSGGIPLSLYIGLSSALLSVLATVACLIVAAGIFRSKTTQATRRLYLVHTAFSVLFLFILSYWNLIGFRFG</sequence>
<feature type="transmembrane region" description="Helical" evidence="1">
    <location>
        <begin position="624"/>
        <end position="644"/>
    </location>
</feature>
<feature type="transmembrane region" description="Helical" evidence="1">
    <location>
        <begin position="588"/>
        <end position="612"/>
    </location>
</feature>
<reference evidence="4 5" key="1">
    <citation type="submission" date="2023-05" db="EMBL/GenBank/DDBJ databases">
        <authorList>
            <person name="Guo Y."/>
        </authorList>
    </citation>
    <scope>NUCLEOTIDE SEQUENCE [LARGE SCALE GENOMIC DNA]</scope>
    <source>
        <strain evidence="4 5">GR2756</strain>
    </source>
</reference>
<evidence type="ECO:0000256" key="1">
    <source>
        <dbReference type="SAM" id="Phobius"/>
    </source>
</evidence>
<keyword evidence="4" id="KW-0378">Hydrolase</keyword>
<feature type="transmembrane region" description="Helical" evidence="1">
    <location>
        <begin position="545"/>
        <end position="576"/>
    </location>
</feature>
<evidence type="ECO:0000256" key="2">
    <source>
        <dbReference type="SAM" id="SignalP"/>
    </source>
</evidence>
<feature type="signal peptide" evidence="2">
    <location>
        <begin position="1"/>
        <end position="33"/>
    </location>
</feature>
<keyword evidence="1" id="KW-1133">Transmembrane helix</keyword>
<organism evidence="4 5">
    <name type="scientific">Sphingosinicella rhizophila</name>
    <dbReference type="NCBI Taxonomy" id="3050082"/>
    <lineage>
        <taxon>Bacteria</taxon>
        <taxon>Pseudomonadati</taxon>
        <taxon>Pseudomonadota</taxon>
        <taxon>Alphaproteobacteria</taxon>
        <taxon>Sphingomonadales</taxon>
        <taxon>Sphingosinicellaceae</taxon>
        <taxon>Sphingosinicella</taxon>
    </lineage>
</organism>
<evidence type="ECO:0000313" key="4">
    <source>
        <dbReference type="EMBL" id="MDT9598489.1"/>
    </source>
</evidence>
<dbReference type="Pfam" id="PF00144">
    <property type="entry name" value="Beta-lactamase"/>
    <property type="match status" value="1"/>
</dbReference>
<dbReference type="SUPFAM" id="SSF56601">
    <property type="entry name" value="beta-lactamase/transpeptidase-like"/>
    <property type="match status" value="1"/>
</dbReference>
<keyword evidence="1" id="KW-0472">Membrane</keyword>
<dbReference type="GO" id="GO:0016787">
    <property type="term" value="F:hydrolase activity"/>
    <property type="evidence" value="ECO:0007669"/>
    <property type="project" value="UniProtKB-KW"/>
</dbReference>
<evidence type="ECO:0000259" key="3">
    <source>
        <dbReference type="Pfam" id="PF00144"/>
    </source>
</evidence>
<dbReference type="PANTHER" id="PTHR46825">
    <property type="entry name" value="D-ALANYL-D-ALANINE-CARBOXYPEPTIDASE/ENDOPEPTIDASE AMPH"/>
    <property type="match status" value="1"/>
</dbReference>
<dbReference type="RefSeq" id="WP_315724539.1">
    <property type="nucleotide sequence ID" value="NZ_JAVUPU010000002.1"/>
</dbReference>
<feature type="transmembrane region" description="Helical" evidence="1">
    <location>
        <begin position="513"/>
        <end position="533"/>
    </location>
</feature>
<gene>
    <name evidence="4" type="ORF">RQX22_05945</name>
</gene>
<feature type="chain" id="PRO_5047022758" evidence="2">
    <location>
        <begin position="34"/>
        <end position="649"/>
    </location>
</feature>
<evidence type="ECO:0000313" key="5">
    <source>
        <dbReference type="Proteomes" id="UP001259572"/>
    </source>
</evidence>
<dbReference type="Proteomes" id="UP001259572">
    <property type="component" value="Unassembled WGS sequence"/>
</dbReference>
<accession>A0ABU3Q5Z1</accession>
<keyword evidence="2" id="KW-0732">Signal</keyword>
<dbReference type="InterPro" id="IPR012338">
    <property type="entry name" value="Beta-lactam/transpept-like"/>
</dbReference>
<proteinExistence type="predicted"/>
<protein>
    <submittedName>
        <fullName evidence="4">Serine hydrolase domain-containing protein</fullName>
        <ecNumber evidence="4">3.1.1.103</ecNumber>
    </submittedName>
</protein>
<dbReference type="InterPro" id="IPR050491">
    <property type="entry name" value="AmpC-like"/>
</dbReference>